<gene>
    <name evidence="8" type="ORF">U27_02325</name>
</gene>
<dbReference type="STRING" id="1499967.U27_02325"/>
<dbReference type="HOGENOM" id="CLU_009165_1_0_0"/>
<dbReference type="InterPro" id="IPR011765">
    <property type="entry name" value="Pept_M16_N"/>
</dbReference>
<evidence type="ECO:0000256" key="2">
    <source>
        <dbReference type="ARBA" id="ARBA00022670"/>
    </source>
</evidence>
<keyword evidence="6" id="KW-0482">Metalloprotease</keyword>
<dbReference type="InterPro" id="IPR007863">
    <property type="entry name" value="Peptidase_M16_C"/>
</dbReference>
<dbReference type="SUPFAM" id="SSF63411">
    <property type="entry name" value="LuxS/MPP-like metallohydrolase"/>
    <property type="match status" value="4"/>
</dbReference>
<dbReference type="PANTHER" id="PTHR43016">
    <property type="entry name" value="PRESEQUENCE PROTEASE"/>
    <property type="match status" value="1"/>
</dbReference>
<dbReference type="Pfam" id="PF08367">
    <property type="entry name" value="M16C_assoc"/>
    <property type="match status" value="1"/>
</dbReference>
<dbReference type="Gene3D" id="3.30.830.10">
    <property type="entry name" value="Metalloenzyme, LuxS/M16 peptidase-like"/>
    <property type="match status" value="4"/>
</dbReference>
<evidence type="ECO:0000256" key="3">
    <source>
        <dbReference type="ARBA" id="ARBA00022723"/>
    </source>
</evidence>
<dbReference type="GO" id="GO:0004222">
    <property type="term" value="F:metalloendopeptidase activity"/>
    <property type="evidence" value="ECO:0007669"/>
    <property type="project" value="TreeGrafter"/>
</dbReference>
<keyword evidence="5" id="KW-0862">Zinc</keyword>
<keyword evidence="9" id="KW-1185">Reference proteome</keyword>
<protein>
    <submittedName>
        <fullName evidence="8">PreP peptidase</fullName>
    </submittedName>
</protein>
<evidence type="ECO:0000256" key="4">
    <source>
        <dbReference type="ARBA" id="ARBA00022801"/>
    </source>
</evidence>
<dbReference type="GO" id="GO:0016485">
    <property type="term" value="P:protein processing"/>
    <property type="evidence" value="ECO:0007669"/>
    <property type="project" value="TreeGrafter"/>
</dbReference>
<dbReference type="FunFam" id="3.30.830.10:FF:000009">
    <property type="entry name" value="Presequence protease, mitochondrial"/>
    <property type="match status" value="1"/>
</dbReference>
<dbReference type="Proteomes" id="UP000030661">
    <property type="component" value="Unassembled WGS sequence"/>
</dbReference>
<dbReference type="Pfam" id="PF05193">
    <property type="entry name" value="Peptidase_M16_C"/>
    <property type="match status" value="1"/>
</dbReference>
<dbReference type="InterPro" id="IPR013578">
    <property type="entry name" value="Peptidase_M16C_assoc"/>
</dbReference>
<reference evidence="8" key="1">
    <citation type="journal article" date="2015" name="PeerJ">
        <title>First genomic representation of candidate bacterial phylum KSB3 points to enhanced environmental sensing as a trigger of wastewater bulking.</title>
        <authorList>
            <person name="Sekiguchi Y."/>
            <person name="Ohashi A."/>
            <person name="Parks D.H."/>
            <person name="Yamauchi T."/>
            <person name="Tyson G.W."/>
            <person name="Hugenholtz P."/>
        </authorList>
    </citation>
    <scope>NUCLEOTIDE SEQUENCE [LARGE SCALE GENOMIC DNA]</scope>
</reference>
<feature type="domain" description="Peptidase M16C associated" evidence="7">
    <location>
        <begin position="459"/>
        <end position="708"/>
    </location>
</feature>
<evidence type="ECO:0000259" key="7">
    <source>
        <dbReference type="SMART" id="SM01264"/>
    </source>
</evidence>
<dbReference type="EMBL" id="DF820463">
    <property type="protein sequence ID" value="GAK55491.1"/>
    <property type="molecule type" value="Genomic_DNA"/>
</dbReference>
<accession>A0A0S6WBF8</accession>
<keyword evidence="3" id="KW-0479">Metal-binding</keyword>
<comment type="cofactor">
    <cofactor evidence="1">
        <name>Zn(2+)</name>
        <dbReference type="ChEBI" id="CHEBI:29105"/>
    </cofactor>
</comment>
<dbReference type="SMART" id="SM01264">
    <property type="entry name" value="M16C_associated"/>
    <property type="match status" value="1"/>
</dbReference>
<dbReference type="FunFam" id="3.30.830.10:FF:000034">
    <property type="entry name" value="presequence protease 1, chloroplastic/mitochondrial"/>
    <property type="match status" value="1"/>
</dbReference>
<dbReference type="AlphaFoldDB" id="A0A0S6WBF8"/>
<evidence type="ECO:0000313" key="9">
    <source>
        <dbReference type="Proteomes" id="UP000030661"/>
    </source>
</evidence>
<dbReference type="InterPro" id="IPR011249">
    <property type="entry name" value="Metalloenz_LuxS/M16"/>
</dbReference>
<keyword evidence="2" id="KW-0645">Protease</keyword>
<dbReference type="eggNOG" id="COG1026">
    <property type="taxonomic scope" value="Bacteria"/>
</dbReference>
<evidence type="ECO:0000256" key="5">
    <source>
        <dbReference type="ARBA" id="ARBA00022833"/>
    </source>
</evidence>
<dbReference type="Pfam" id="PF00675">
    <property type="entry name" value="Peptidase_M16"/>
    <property type="match status" value="1"/>
</dbReference>
<proteinExistence type="predicted"/>
<dbReference type="PANTHER" id="PTHR43016:SF13">
    <property type="entry name" value="PRESEQUENCE PROTEASE, MITOCHONDRIAL"/>
    <property type="match status" value="1"/>
</dbReference>
<name>A0A0S6WBF8_VECG1</name>
<evidence type="ECO:0000256" key="1">
    <source>
        <dbReference type="ARBA" id="ARBA00001947"/>
    </source>
</evidence>
<dbReference type="GO" id="GO:0046872">
    <property type="term" value="F:metal ion binding"/>
    <property type="evidence" value="ECO:0007669"/>
    <property type="project" value="UniProtKB-KW"/>
</dbReference>
<evidence type="ECO:0000313" key="8">
    <source>
        <dbReference type="EMBL" id="GAK55491.1"/>
    </source>
</evidence>
<organism evidence="8">
    <name type="scientific">Vecturithrix granuli</name>
    <dbReference type="NCBI Taxonomy" id="1499967"/>
    <lineage>
        <taxon>Bacteria</taxon>
        <taxon>Candidatus Moduliflexota</taxon>
        <taxon>Candidatus Vecturitrichia</taxon>
        <taxon>Candidatus Vecturitrichales</taxon>
        <taxon>Candidatus Vecturitrichaceae</taxon>
        <taxon>Candidatus Vecturithrix</taxon>
    </lineage>
</organism>
<sequence length="972" mass="108762">MNTSYGFKLVAERDILEIQTHARLFCHVKTGAELFSLENDDENKVFGITFRTPPTDSTGLPHIMEHSVLCGSRKYPVKEPFVELMKGSLNTFLNAMTFPDKTSYPVASQNVKDLYNLIDVYLDAVFYPRITPSIFQQEGWHYELESPDGLMQFKGVVFNEMKGAYSSPDSVLGRFSQQSLFPDTAYGVDSGGDPADIPNLTYEQFKAFHETYYHPSNSRIFFYGDDDPQERLRYLNAWLDQFESRHVNSEISLQSPLSQTQRLTIPYDVGEAESAEKKGMMTVNWLLPATPDAETSLALLMLNHILIGTPASPLRKALIDSGLGEDLTGGGLESELLQSMFSTGLKGMAVEDAEKVETLILDTLKSLAHQGIDSDMIEAAVNTIEFSLRERNTGGFPRGLAMMFAVLSYWLYDRDPFAPLAFEAPLQAIKDHLKTGERYFEGLINAYFLENQHRSTVILTPDPEVGKQQKAEEEARLAQARSAMSVEKLQAVIEGTKTLKRLQETPDSPEALATIPMLRLEDLEKNNKLIPLETSQAGETNILYHDLFTNGIVYLDLGFNLHTLPQDLLPYAPLFGNALVKIGTEKEDFVKLSQRIGRKTGGIWPSMFNSAVLNADQSAAWLFMRGKATVAQADDLLDILRDVFLTVKLDNQERFKQLVLESKARKESCLIPAGHNVVYTRLGAHFDESGWVSEQTGGVSSLFFIRKLAEELEHNWPAVLEKLEALRRILVNRNAMLCNVTLDQSNWKSVQPKLRALFDALPSKPVSMAAWSPTNFPAFEGLTIPATVNYVAKGGNLYALGYQMHGSLLVISNYLRSTWLWEKIRVQGGAYGGFCTFDRRSGIFSYLSYRDPNLLQTLENYDQTSQFLRQADVSQEELTKNIIGVIGQIDDYQFPDAKGYTSLGRYLIGETDEALQRIRDQVLATTVNDIRAFGDLLAALNAEGQVVVMGSPDAIAQANAERSGWLETLKVL</sequence>
<evidence type="ECO:0000256" key="6">
    <source>
        <dbReference type="ARBA" id="ARBA00023049"/>
    </source>
</evidence>
<dbReference type="Pfam" id="PF22516">
    <property type="entry name" value="PreP_C"/>
    <property type="match status" value="1"/>
</dbReference>
<keyword evidence="4" id="KW-0378">Hydrolase</keyword>
<dbReference type="InterPro" id="IPR055130">
    <property type="entry name" value="PreP_C"/>
</dbReference>